<comment type="subcellular location">
    <subcellularLocation>
        <location evidence="13">Cell membrane</location>
        <topology evidence="13">Peripheral membrane protein</topology>
        <orientation evidence="13">Cytoplasmic side</orientation>
    </subcellularLocation>
    <subcellularLocation>
        <location evidence="1 13">Cytoplasm</location>
    </subcellularLocation>
    <text evidence="13">Distribution is 50-50.</text>
</comment>
<keyword evidence="12 13" id="KW-0472">Membrane</keyword>
<dbReference type="CDD" id="cd18803">
    <property type="entry name" value="SF2_C_secA"/>
    <property type="match status" value="1"/>
</dbReference>
<keyword evidence="6" id="KW-0997">Cell inner membrane</keyword>
<feature type="binding site" evidence="13">
    <location>
        <position position="180"/>
    </location>
    <ligand>
        <name>ATP</name>
        <dbReference type="ChEBI" id="CHEBI:30616"/>
    </ligand>
</feature>
<dbReference type="PANTHER" id="PTHR30612">
    <property type="entry name" value="SECA INNER MEMBRANE COMPONENT OF SEC PROTEIN SECRETION SYSTEM"/>
    <property type="match status" value="1"/>
</dbReference>
<dbReference type="NCBIfam" id="NF009536">
    <property type="entry name" value="PRK12901.1"/>
    <property type="match status" value="1"/>
</dbReference>
<dbReference type="PANTHER" id="PTHR30612:SF0">
    <property type="entry name" value="CHLOROPLAST PROTEIN-TRANSPORTING ATPASE"/>
    <property type="match status" value="1"/>
</dbReference>
<dbReference type="InterPro" id="IPR011116">
    <property type="entry name" value="SecA_Wing/Scaffold"/>
</dbReference>
<dbReference type="SUPFAM" id="SSF52540">
    <property type="entry name" value="P-loop containing nucleoside triphosphate hydrolases"/>
    <property type="match status" value="2"/>
</dbReference>
<dbReference type="RefSeq" id="WP_089357464.1">
    <property type="nucleotide sequence ID" value="NZ_FZPD01000004.1"/>
</dbReference>
<dbReference type="Gene3D" id="3.40.50.300">
    <property type="entry name" value="P-loop containing nucleotide triphosphate hydrolases"/>
    <property type="match status" value="3"/>
</dbReference>
<dbReference type="PROSITE" id="PS51192">
    <property type="entry name" value="HELICASE_ATP_BIND_1"/>
    <property type="match status" value="1"/>
</dbReference>
<dbReference type="EC" id="7.4.2.8" evidence="13"/>
<dbReference type="Pfam" id="PF21090">
    <property type="entry name" value="P-loop_SecA"/>
    <property type="match status" value="1"/>
</dbReference>
<keyword evidence="11 13" id="KW-0811">Translocation</keyword>
<dbReference type="InterPro" id="IPR036670">
    <property type="entry name" value="SecA_X-link_sf"/>
</dbReference>
<evidence type="ECO:0000256" key="8">
    <source>
        <dbReference type="ARBA" id="ARBA00022840"/>
    </source>
</evidence>
<dbReference type="InterPro" id="IPR011115">
    <property type="entry name" value="SecA_DEAD"/>
</dbReference>
<gene>
    <name evidence="13" type="primary">secA</name>
    <name evidence="18" type="ORF">SAMN05421640_2784</name>
</gene>
<dbReference type="FunFam" id="3.40.50.300:FF:000694">
    <property type="entry name" value="Preprotein translocase subunit SecA"/>
    <property type="match status" value="1"/>
</dbReference>
<accession>A0A239KMV8</accession>
<comment type="similarity">
    <text evidence="2 13">Belongs to the SecA family.</text>
</comment>
<dbReference type="AlphaFoldDB" id="A0A239KMV8"/>
<dbReference type="Pfam" id="PF07517">
    <property type="entry name" value="SecA_DEAD"/>
    <property type="match status" value="1"/>
</dbReference>
<dbReference type="OrthoDB" id="9805579at2"/>
<comment type="catalytic activity">
    <reaction evidence="13">
        <text>ATP + H2O + cellular proteinSide 1 = ADP + phosphate + cellular proteinSide 2.</text>
        <dbReference type="EC" id="7.4.2.8"/>
    </reaction>
</comment>
<evidence type="ECO:0000256" key="5">
    <source>
        <dbReference type="ARBA" id="ARBA00022490"/>
    </source>
</evidence>
<protein>
    <recommendedName>
        <fullName evidence="13">Protein translocase subunit SecA</fullName>
        <ecNumber evidence="13">7.4.2.8</ecNumber>
    </recommendedName>
</protein>
<dbReference type="Gene3D" id="3.90.1440.10">
    <property type="entry name" value="SecA, preprotein cross-linking domain"/>
    <property type="match status" value="1"/>
</dbReference>
<dbReference type="HAMAP" id="MF_01382">
    <property type="entry name" value="SecA"/>
    <property type="match status" value="1"/>
</dbReference>
<keyword evidence="3 13" id="KW-0813">Transport</keyword>
<keyword evidence="7 13" id="KW-0547">Nucleotide-binding</keyword>
<dbReference type="InterPro" id="IPR011130">
    <property type="entry name" value="SecA_preprotein_X-link_dom"/>
</dbReference>
<keyword evidence="8 13" id="KW-0067">ATP-binding</keyword>
<keyword evidence="9 13" id="KW-0653">Protein transport</keyword>
<dbReference type="GO" id="GO:0008564">
    <property type="term" value="F:protein-exporting ATPase activity"/>
    <property type="evidence" value="ECO:0007669"/>
    <property type="project" value="UniProtKB-EC"/>
</dbReference>
<dbReference type="InterPro" id="IPR001650">
    <property type="entry name" value="Helicase_C-like"/>
</dbReference>
<dbReference type="Pfam" id="PF01043">
    <property type="entry name" value="SecA_PP_bind"/>
    <property type="match status" value="1"/>
</dbReference>
<feature type="binding site" evidence="13">
    <location>
        <position position="697"/>
    </location>
    <ligand>
        <name>ATP</name>
        <dbReference type="ChEBI" id="CHEBI:30616"/>
    </ligand>
</feature>
<dbReference type="PROSITE" id="PS51194">
    <property type="entry name" value="HELICASE_CTER"/>
    <property type="match status" value="1"/>
</dbReference>
<dbReference type="Pfam" id="PF07516">
    <property type="entry name" value="SecA_SW"/>
    <property type="match status" value="1"/>
</dbReference>
<dbReference type="GO" id="GO:0005886">
    <property type="term" value="C:plasma membrane"/>
    <property type="evidence" value="ECO:0007669"/>
    <property type="project" value="UniProtKB-SubCell"/>
</dbReference>
<evidence type="ECO:0000256" key="10">
    <source>
        <dbReference type="ARBA" id="ARBA00022967"/>
    </source>
</evidence>
<dbReference type="PROSITE" id="PS51196">
    <property type="entry name" value="SECA_MOTOR_DEAD"/>
    <property type="match status" value="1"/>
</dbReference>
<dbReference type="InterPro" id="IPR020937">
    <property type="entry name" value="SecA_CS"/>
</dbReference>
<feature type="domain" description="Helicase ATP-binding" evidence="15">
    <location>
        <begin position="182"/>
        <end position="341"/>
    </location>
</feature>
<dbReference type="SMART" id="SM00957">
    <property type="entry name" value="SecA_DEAD"/>
    <property type="match status" value="1"/>
</dbReference>
<keyword evidence="5 13" id="KW-0963">Cytoplasm</keyword>
<dbReference type="GO" id="GO:0017038">
    <property type="term" value="P:protein import"/>
    <property type="evidence" value="ECO:0007669"/>
    <property type="project" value="InterPro"/>
</dbReference>
<feature type="binding site" evidence="13">
    <location>
        <begin position="198"/>
        <end position="202"/>
    </location>
    <ligand>
        <name>ATP</name>
        <dbReference type="ChEBI" id="CHEBI:30616"/>
    </ligand>
</feature>
<dbReference type="InterPro" id="IPR044722">
    <property type="entry name" value="SecA_SF2_C"/>
</dbReference>
<dbReference type="PRINTS" id="PR00906">
    <property type="entry name" value="SECA"/>
</dbReference>
<dbReference type="GO" id="GO:0005524">
    <property type="term" value="F:ATP binding"/>
    <property type="evidence" value="ECO:0007669"/>
    <property type="project" value="UniProtKB-UniRule"/>
</dbReference>
<evidence type="ECO:0000256" key="2">
    <source>
        <dbReference type="ARBA" id="ARBA00007650"/>
    </source>
</evidence>
<dbReference type="InterPro" id="IPR000185">
    <property type="entry name" value="SecA"/>
</dbReference>
<dbReference type="SUPFAM" id="SSF81886">
    <property type="entry name" value="Helical scaffold and wing domains of SecA"/>
    <property type="match status" value="1"/>
</dbReference>
<keyword evidence="4 13" id="KW-1003">Cell membrane</keyword>
<evidence type="ECO:0000313" key="18">
    <source>
        <dbReference type="EMBL" id="SNT19501.1"/>
    </source>
</evidence>
<feature type="region of interest" description="Disordered" evidence="14">
    <location>
        <begin position="1036"/>
        <end position="1087"/>
    </location>
</feature>
<dbReference type="SUPFAM" id="SSF81767">
    <property type="entry name" value="Pre-protein crosslinking domain of SecA"/>
    <property type="match status" value="1"/>
</dbReference>
<dbReference type="GO" id="GO:0031522">
    <property type="term" value="C:cell envelope Sec protein transport complex"/>
    <property type="evidence" value="ECO:0007669"/>
    <property type="project" value="TreeGrafter"/>
</dbReference>
<dbReference type="GO" id="GO:0005829">
    <property type="term" value="C:cytosol"/>
    <property type="evidence" value="ECO:0007669"/>
    <property type="project" value="TreeGrafter"/>
</dbReference>
<keyword evidence="10 13" id="KW-1278">Translocase</keyword>
<dbReference type="InterPro" id="IPR014001">
    <property type="entry name" value="Helicase_ATP-bd"/>
</dbReference>
<feature type="region of interest" description="Disordered" evidence="14">
    <location>
        <begin position="721"/>
        <end position="740"/>
    </location>
</feature>
<feature type="domain" description="SecA family profile" evidence="17">
    <location>
        <begin position="6"/>
        <end position="775"/>
    </location>
</feature>
<feature type="compositionally biased region" description="Low complexity" evidence="14">
    <location>
        <begin position="1065"/>
        <end position="1079"/>
    </location>
</feature>
<evidence type="ECO:0000256" key="4">
    <source>
        <dbReference type="ARBA" id="ARBA00022475"/>
    </source>
</evidence>
<dbReference type="InterPro" id="IPR027417">
    <property type="entry name" value="P-loop_NTPase"/>
</dbReference>
<evidence type="ECO:0000256" key="9">
    <source>
        <dbReference type="ARBA" id="ARBA00022927"/>
    </source>
</evidence>
<evidence type="ECO:0000313" key="19">
    <source>
        <dbReference type="Proteomes" id="UP000198393"/>
    </source>
</evidence>
<dbReference type="InterPro" id="IPR014018">
    <property type="entry name" value="SecA_motor_DEAD"/>
</dbReference>
<feature type="domain" description="Helicase C-terminal" evidence="16">
    <location>
        <begin position="615"/>
        <end position="791"/>
    </location>
</feature>
<evidence type="ECO:0000256" key="7">
    <source>
        <dbReference type="ARBA" id="ARBA00022741"/>
    </source>
</evidence>
<dbReference type="CDD" id="cd17928">
    <property type="entry name" value="DEXDc_SecA"/>
    <property type="match status" value="1"/>
</dbReference>
<evidence type="ECO:0000256" key="11">
    <source>
        <dbReference type="ARBA" id="ARBA00023010"/>
    </source>
</evidence>
<evidence type="ECO:0000256" key="6">
    <source>
        <dbReference type="ARBA" id="ARBA00022519"/>
    </source>
</evidence>
<evidence type="ECO:0000256" key="1">
    <source>
        <dbReference type="ARBA" id="ARBA00004496"/>
    </source>
</evidence>
<keyword evidence="19" id="KW-1185">Reference proteome</keyword>
<proteinExistence type="inferred from homology"/>
<feature type="compositionally biased region" description="Basic and acidic residues" evidence="14">
    <location>
        <begin position="1044"/>
        <end position="1053"/>
    </location>
</feature>
<dbReference type="FunFam" id="3.40.50.300:FF:000246">
    <property type="entry name" value="Preprotein translocase subunit SecA"/>
    <property type="match status" value="1"/>
</dbReference>
<sequence length="1117" mass="127110">MLHSITKGFAKIFGTKTEKDLKELTPYVGLINTEFEKLRNISDDELRGKTAELKGIINDRLKDIDNQIAELHSKVDEDKSLDVHQKEEIFAQIDKLESDRDEELEKVLMEILPLGFAVVKETARRFAENEKIVVTATQHDKEIAAKKDNVEISGETATWKNRWNAAGNEVVWNMVHYDVQLIGGVVLHQGKIAEMQTGEGKTLVATLPAYLNALAERGVHIVTVNDYLARRDAEWNAPIFEFHGLKIDCIDNHQPNSPERRNAYLADITYGTNNEFGFDYLRDNMSRSPEELVQKKHHYAMVDEVDSVLIDDARTPLIISGPIPKGDEHEFYDLKPRIQRLVDAQRKMVGDYLNEAKRLIKEGKEGEAGLPLFRAFRGLPKNKPLIKFMSETGIKQILQKTENIYLADNQKRMPEADEPLYFTIDEKINSIDLTEKGIDLITGEGEDANFFILPDIGDEIAKLEKDEETSETEKLQKKEEIIRDYNIKGQRIHSVNQLLKAYCMYEKDTEYVVMDSKVKIVDEQTGRIMEGRRYSDGLHQAIEAKENVKVEDATQTYATITLQNYFRMYHKLAGMTGTAETEAGEFWDIYKLDVVVIPTNRPIARADENDKVYKTIREKFNAVAEEVVELTQAGRPVLVGTTSVEISELLSRMLKMRNINHQVLNAKQHAKEADVVAEAGKPGAVTIATNMAGRGTDIKLSAEVKEAGGLAIIGTERHESRRVDRQLRGRSGRQGDPGSSQFYVSLEDNLMRLFMSDRVAKIMDRLGLQEGEVIQHSMITKSIERAQRKVEENNFAIRKNLLEYDDVMNSQREVIYKRRRNALYGERLELDILNMLLETCEDIIFNAKGTNDLDSLKLNAISILGLDFHITQEELEKGDENTLVEKLYDEALKSYQQKNQIIKDKALPILKQLNLTRGATLENVLVPFTDGKKQIGTSVNLKAAVESEGQEVILEMEKMIALATIDLLWKEHLREMDDLRQSVRNAQYEQKDPLLIYKFEGFEMFKRFVGKVNEETISFLMKAEIPVEQADDVQAAKAQRTARNYKEQKEESRSALAGPEGGNRPPVQSHSQPVQSQKVAGRNERVNVQYADGSVKKDVKFKTVEDDIKNNKCVLID</sequence>
<organism evidence="18 19">
    <name type="scientific">Ekhidna lutea</name>
    <dbReference type="NCBI Taxonomy" id="447679"/>
    <lineage>
        <taxon>Bacteria</taxon>
        <taxon>Pseudomonadati</taxon>
        <taxon>Bacteroidota</taxon>
        <taxon>Cytophagia</taxon>
        <taxon>Cytophagales</taxon>
        <taxon>Reichenbachiellaceae</taxon>
        <taxon>Ekhidna</taxon>
    </lineage>
</organism>
<evidence type="ECO:0000259" key="16">
    <source>
        <dbReference type="PROSITE" id="PS51194"/>
    </source>
</evidence>
<evidence type="ECO:0000259" key="15">
    <source>
        <dbReference type="PROSITE" id="PS51192"/>
    </source>
</evidence>
<evidence type="ECO:0000256" key="12">
    <source>
        <dbReference type="ARBA" id="ARBA00023136"/>
    </source>
</evidence>
<dbReference type="Gene3D" id="1.10.3060.10">
    <property type="entry name" value="Helical scaffold and wing domains of SecA"/>
    <property type="match status" value="1"/>
</dbReference>
<dbReference type="PROSITE" id="PS01312">
    <property type="entry name" value="SECA"/>
    <property type="match status" value="1"/>
</dbReference>
<dbReference type="GO" id="GO:0065002">
    <property type="term" value="P:intracellular protein transmembrane transport"/>
    <property type="evidence" value="ECO:0007669"/>
    <property type="project" value="UniProtKB-UniRule"/>
</dbReference>
<dbReference type="EMBL" id="FZPD01000004">
    <property type="protein sequence ID" value="SNT19501.1"/>
    <property type="molecule type" value="Genomic_DNA"/>
</dbReference>
<evidence type="ECO:0000256" key="3">
    <source>
        <dbReference type="ARBA" id="ARBA00022448"/>
    </source>
</evidence>
<evidence type="ECO:0000259" key="17">
    <source>
        <dbReference type="PROSITE" id="PS51196"/>
    </source>
</evidence>
<comment type="subunit">
    <text evidence="13">Monomer and homodimer. Part of the essential Sec protein translocation apparatus which comprises SecA, SecYEG and auxiliary proteins SecDF. Other proteins may also be involved.</text>
</comment>
<comment type="function">
    <text evidence="13">Part of the Sec protein translocase complex. Interacts with the SecYEG preprotein conducting channel. Has a central role in coupling the hydrolysis of ATP to the transfer of proteins into and across the cell membrane, serving as an ATP-driven molecular motor driving the stepwise translocation of polypeptide chains across the membrane.</text>
</comment>
<dbReference type="GO" id="GO:0006605">
    <property type="term" value="P:protein targeting"/>
    <property type="evidence" value="ECO:0007669"/>
    <property type="project" value="UniProtKB-UniRule"/>
</dbReference>
<reference evidence="18 19" key="1">
    <citation type="submission" date="2017-06" db="EMBL/GenBank/DDBJ databases">
        <authorList>
            <person name="Kim H.J."/>
            <person name="Triplett B.A."/>
        </authorList>
    </citation>
    <scope>NUCLEOTIDE SEQUENCE [LARGE SCALE GENOMIC DNA]</scope>
    <source>
        <strain evidence="18 19">DSM 19307</strain>
    </source>
</reference>
<dbReference type="Proteomes" id="UP000198393">
    <property type="component" value="Unassembled WGS sequence"/>
</dbReference>
<dbReference type="InterPro" id="IPR036266">
    <property type="entry name" value="SecA_Wing/Scaffold_sf"/>
</dbReference>
<dbReference type="GO" id="GO:0043952">
    <property type="term" value="P:protein transport by the Sec complex"/>
    <property type="evidence" value="ECO:0007669"/>
    <property type="project" value="TreeGrafter"/>
</dbReference>
<name>A0A239KMV8_EKHLU</name>
<dbReference type="SMART" id="SM00958">
    <property type="entry name" value="SecA_PP_bind"/>
    <property type="match status" value="1"/>
</dbReference>
<evidence type="ECO:0000256" key="14">
    <source>
        <dbReference type="SAM" id="MobiDB-lite"/>
    </source>
</evidence>
<evidence type="ECO:0000256" key="13">
    <source>
        <dbReference type="HAMAP-Rule" id="MF_01382"/>
    </source>
</evidence>